<name>A0ABP7JUI2_9RHOB</name>
<dbReference type="NCBIfam" id="NF037995">
    <property type="entry name" value="TRAP_S1"/>
    <property type="match status" value="1"/>
</dbReference>
<comment type="caution">
    <text evidence="5">The sequence shown here is derived from an EMBL/GenBank/DDBJ whole genome shotgun (WGS) entry which is preliminary data.</text>
</comment>
<dbReference type="InterPro" id="IPR038404">
    <property type="entry name" value="TRAP_DctP_sf"/>
</dbReference>
<gene>
    <name evidence="5" type="ORF">GCM10022404_02880</name>
</gene>
<organism evidence="5 6">
    <name type="scientific">Celeribacter arenosi</name>
    <dbReference type="NCBI Taxonomy" id="792649"/>
    <lineage>
        <taxon>Bacteria</taxon>
        <taxon>Pseudomonadati</taxon>
        <taxon>Pseudomonadota</taxon>
        <taxon>Alphaproteobacteria</taxon>
        <taxon>Rhodobacterales</taxon>
        <taxon>Roseobacteraceae</taxon>
        <taxon>Celeribacter</taxon>
    </lineage>
</organism>
<keyword evidence="2 4" id="KW-0732">Signal</keyword>
<feature type="chain" id="PRO_5045077446" description="TRAP-type C4-dicarboxylate transport system, substrate-binding protein" evidence="4">
    <location>
        <begin position="22"/>
        <end position="327"/>
    </location>
</feature>
<evidence type="ECO:0000256" key="2">
    <source>
        <dbReference type="ARBA" id="ARBA00022729"/>
    </source>
</evidence>
<evidence type="ECO:0000313" key="5">
    <source>
        <dbReference type="EMBL" id="GAA3855094.1"/>
    </source>
</evidence>
<keyword evidence="3" id="KW-0574">Periplasm</keyword>
<dbReference type="PANTHER" id="PTHR33376:SF15">
    <property type="entry name" value="BLL6794 PROTEIN"/>
    <property type="match status" value="1"/>
</dbReference>
<evidence type="ECO:0008006" key="7">
    <source>
        <dbReference type="Google" id="ProtNLM"/>
    </source>
</evidence>
<comment type="subcellular location">
    <subcellularLocation>
        <location evidence="1">Periplasm</location>
    </subcellularLocation>
</comment>
<dbReference type="Proteomes" id="UP001399917">
    <property type="component" value="Unassembled WGS sequence"/>
</dbReference>
<proteinExistence type="predicted"/>
<evidence type="ECO:0000256" key="4">
    <source>
        <dbReference type="SAM" id="SignalP"/>
    </source>
</evidence>
<feature type="signal peptide" evidence="4">
    <location>
        <begin position="1"/>
        <end position="21"/>
    </location>
</feature>
<dbReference type="PANTHER" id="PTHR33376">
    <property type="match status" value="1"/>
</dbReference>
<accession>A0ABP7JUI2</accession>
<dbReference type="CDD" id="cd13665">
    <property type="entry name" value="PBP2_TRAP_Dctp3_4"/>
    <property type="match status" value="1"/>
</dbReference>
<sequence>MKTLYALTTISCLAAAPMAMADDFALAYFMGPNHPMNGAVFTPFAEKLAEVSDGALTVTQFPGGALNSSPTQQYSILRDGVTDIAFHPPGYTAQLFPVTTSVTTPGICEDAVECTEALWRAYDVIEQEFDAQILALWTTDPSVIFTADKPVRVLEDMSGMIVRVSSAQDVPFMEALGASGASQPVSVINQNLANGVIDGIAIDTSANMSFKLDEPANYITTNVPGSVTSFALLMNQGVYDALSDQEKAWVNEASGKWLSMQGAQVYHDLAIRGLEVAAGNGVEVITLGDDERARWDAAIQPVLDTWYVSEVGQGMTGEDVMRLMKGE</sequence>
<dbReference type="RefSeq" id="WP_344842479.1">
    <property type="nucleotide sequence ID" value="NZ_BAABDF010000002.1"/>
</dbReference>
<protein>
    <recommendedName>
        <fullName evidence="7">TRAP-type C4-dicarboxylate transport system, substrate-binding protein</fullName>
    </recommendedName>
</protein>
<reference evidence="6" key="1">
    <citation type="journal article" date="2019" name="Int. J. Syst. Evol. Microbiol.">
        <title>The Global Catalogue of Microorganisms (GCM) 10K type strain sequencing project: providing services to taxonomists for standard genome sequencing and annotation.</title>
        <authorList>
            <consortium name="The Broad Institute Genomics Platform"/>
            <consortium name="The Broad Institute Genome Sequencing Center for Infectious Disease"/>
            <person name="Wu L."/>
            <person name="Ma J."/>
        </authorList>
    </citation>
    <scope>NUCLEOTIDE SEQUENCE [LARGE SCALE GENOMIC DNA]</scope>
    <source>
        <strain evidence="6">JCM 17190</strain>
    </source>
</reference>
<evidence type="ECO:0000256" key="1">
    <source>
        <dbReference type="ARBA" id="ARBA00004418"/>
    </source>
</evidence>
<dbReference type="Pfam" id="PF03480">
    <property type="entry name" value="DctP"/>
    <property type="match status" value="1"/>
</dbReference>
<evidence type="ECO:0000313" key="6">
    <source>
        <dbReference type="Proteomes" id="UP001399917"/>
    </source>
</evidence>
<dbReference type="EMBL" id="BAABDF010000002">
    <property type="protein sequence ID" value="GAA3855094.1"/>
    <property type="molecule type" value="Genomic_DNA"/>
</dbReference>
<keyword evidence="6" id="KW-1185">Reference proteome</keyword>
<evidence type="ECO:0000256" key="3">
    <source>
        <dbReference type="ARBA" id="ARBA00022764"/>
    </source>
</evidence>
<dbReference type="InterPro" id="IPR018389">
    <property type="entry name" value="DctP_fam"/>
</dbReference>
<dbReference type="Gene3D" id="3.40.190.170">
    <property type="entry name" value="Bacterial extracellular solute-binding protein, family 7"/>
    <property type="match status" value="1"/>
</dbReference>